<feature type="domain" description="NADP-dependent oxidoreductase" evidence="1">
    <location>
        <begin position="13"/>
        <end position="306"/>
    </location>
</feature>
<evidence type="ECO:0000259" key="1">
    <source>
        <dbReference type="Pfam" id="PF00248"/>
    </source>
</evidence>
<dbReference type="PANTHER" id="PTHR43364">
    <property type="entry name" value="NADH-SPECIFIC METHYLGLYOXAL REDUCTASE-RELATED"/>
    <property type="match status" value="1"/>
</dbReference>
<proteinExistence type="predicted"/>
<reference evidence="2 3" key="2">
    <citation type="submission" date="2020-08" db="EMBL/GenBank/DDBJ databases">
        <title>The Agave Microbiome: Exploring the role of microbial communities in plant adaptations to desert environments.</title>
        <authorList>
            <person name="Partida-Martinez L.P."/>
        </authorList>
    </citation>
    <scope>NUCLEOTIDE SEQUENCE [LARGE SCALE GENOMIC DNA]</scope>
    <source>
        <strain evidence="2 3">AT2.17</strain>
    </source>
</reference>
<reference evidence="2 3" key="1">
    <citation type="submission" date="2020-07" db="EMBL/GenBank/DDBJ databases">
        <authorList>
            <person name="Partida-Martinez L."/>
            <person name="Huntemann M."/>
            <person name="Clum A."/>
            <person name="Wang J."/>
            <person name="Palaniappan K."/>
            <person name="Ritter S."/>
            <person name="Chen I.-M."/>
            <person name="Stamatis D."/>
            <person name="Reddy T."/>
            <person name="O'Malley R."/>
            <person name="Daum C."/>
            <person name="Shapiro N."/>
            <person name="Ivanova N."/>
            <person name="Kyrpides N."/>
            <person name="Woyke T."/>
        </authorList>
    </citation>
    <scope>NUCLEOTIDE SEQUENCE [LARGE SCALE GENOMIC DNA]</scope>
    <source>
        <strain evidence="2 3">AT2.17</strain>
    </source>
</reference>
<dbReference type="Pfam" id="PF00248">
    <property type="entry name" value="Aldo_ket_red"/>
    <property type="match status" value="1"/>
</dbReference>
<name>A0A7Y9KSG8_9ACTN</name>
<dbReference type="InterPro" id="IPR050523">
    <property type="entry name" value="AKR_Detox_Biosynth"/>
</dbReference>
<dbReference type="RefSeq" id="WP_179618425.1">
    <property type="nucleotide sequence ID" value="NZ_JACCBW010000001.1"/>
</dbReference>
<accession>A0A7Y9KSG8</accession>
<dbReference type="Proteomes" id="UP000549911">
    <property type="component" value="Unassembled WGS sequence"/>
</dbReference>
<evidence type="ECO:0000313" key="3">
    <source>
        <dbReference type="Proteomes" id="UP000549911"/>
    </source>
</evidence>
<keyword evidence="3" id="KW-1185">Reference proteome</keyword>
<dbReference type="Gene3D" id="3.20.20.100">
    <property type="entry name" value="NADP-dependent oxidoreductase domain"/>
    <property type="match status" value="1"/>
</dbReference>
<dbReference type="GO" id="GO:0005829">
    <property type="term" value="C:cytosol"/>
    <property type="evidence" value="ECO:0007669"/>
    <property type="project" value="TreeGrafter"/>
</dbReference>
<dbReference type="EMBL" id="JACCBW010000001">
    <property type="protein sequence ID" value="NYE35818.1"/>
    <property type="molecule type" value="Genomic_DNA"/>
</dbReference>
<organism evidence="2 3">
    <name type="scientific">Nocardioides cavernae</name>
    <dbReference type="NCBI Taxonomy" id="1921566"/>
    <lineage>
        <taxon>Bacteria</taxon>
        <taxon>Bacillati</taxon>
        <taxon>Actinomycetota</taxon>
        <taxon>Actinomycetes</taxon>
        <taxon>Propionibacteriales</taxon>
        <taxon>Nocardioidaceae</taxon>
        <taxon>Nocardioides</taxon>
    </lineage>
</organism>
<dbReference type="InterPro" id="IPR023210">
    <property type="entry name" value="NADP_OxRdtase_dom"/>
</dbReference>
<sequence length="308" mass="33242">MAEAHDLASDPFVLGGNVFGWTAGEAESFAVLDGYVEAGGRHVDTADSYMASVPGLSGGESEEIVGRWMAQRRNRDEIHLATKVGRLPGHDDLRPATIRAALEASLRRLGTDHVDLYYAHVDDPDTPLADTMETFDALVREGKVRRLAASGYSPARLREALDTSAAGGWARFEVFQEHYNLVHREPFESEVRPLLTERGLVALPFFSLAQGFLTGKYRETGTAASVRSRAAERHLDDRGRRVLAVLDDLAAAHGVSVAAVSLAWLREQPSVAAPVASARTSEQLRDLVATRDLTLGADDLAALDAASG</sequence>
<comment type="caution">
    <text evidence="2">The sequence shown here is derived from an EMBL/GenBank/DDBJ whole genome shotgun (WGS) entry which is preliminary data.</text>
</comment>
<protein>
    <submittedName>
        <fullName evidence="2">Aryl-alcohol dehydrogenase-like predicted oxidoreductase</fullName>
    </submittedName>
</protein>
<dbReference type="SUPFAM" id="SSF51430">
    <property type="entry name" value="NAD(P)-linked oxidoreductase"/>
    <property type="match status" value="1"/>
</dbReference>
<dbReference type="AlphaFoldDB" id="A0A7Y9KSG8"/>
<dbReference type="InterPro" id="IPR036812">
    <property type="entry name" value="NAD(P)_OxRdtase_dom_sf"/>
</dbReference>
<gene>
    <name evidence="2" type="ORF">F4692_000922</name>
</gene>
<dbReference type="PANTHER" id="PTHR43364:SF6">
    <property type="entry name" value="OXIDOREDUCTASE-RELATED"/>
    <property type="match status" value="1"/>
</dbReference>
<evidence type="ECO:0000313" key="2">
    <source>
        <dbReference type="EMBL" id="NYE35818.1"/>
    </source>
</evidence>